<feature type="region of interest" description="Disordered" evidence="1">
    <location>
        <begin position="1010"/>
        <end position="1077"/>
    </location>
</feature>
<gene>
    <name evidence="2" type="ORF">PCOR1329_LOCUS47391</name>
</gene>
<keyword evidence="3" id="KW-1185">Reference proteome</keyword>
<evidence type="ECO:0000313" key="2">
    <source>
        <dbReference type="EMBL" id="CAK0857217.1"/>
    </source>
</evidence>
<evidence type="ECO:0000313" key="3">
    <source>
        <dbReference type="Proteomes" id="UP001189429"/>
    </source>
</evidence>
<protein>
    <submittedName>
        <fullName evidence="2">Uncharacterized protein</fullName>
    </submittedName>
</protein>
<reference evidence="2" key="1">
    <citation type="submission" date="2023-10" db="EMBL/GenBank/DDBJ databases">
        <authorList>
            <person name="Chen Y."/>
            <person name="Shah S."/>
            <person name="Dougan E. K."/>
            <person name="Thang M."/>
            <person name="Chan C."/>
        </authorList>
    </citation>
    <scope>NUCLEOTIDE SEQUENCE [LARGE SCALE GENOMIC DNA]</scope>
</reference>
<sequence length="1200" mass="133146">MEPVLRSAQVLARALAHFSELLGSGGNAEQLAAAGVDVAVVRERADQLAAALADQFDRPANVYARLRAPQRTVAELQAELSKVRRWWQYALKKKDQAQSALVAERQSKEGNQMRALWIIRCFLSPPTLSQRALADYLGAFPVGGDRAPVGQGFIGRVRDAFAATLKDFQKHELNALCAAALDAREAAGQQGPCVVYLVHVHDEAQMRLRSFQTDANATPGMPLPRGVGVGGDAFSRSREAKVQNNVIRVATGDACLQWLTELQPLARKTADTLAAALFQAVKDILEIVGGQCAGRSPVHSYRLVHLLIGDGVNTNAAAGARLLELLPAQMAACGKYLLLLLRCASHQSNLCVEVAITGKKLAKPLEQCPLTANCSRLFKYLLAAHVDEYCSSLRIFVAARLRFIRVPAALWAAGPLALDGAESAFLRLYGADVFPDEYCRHFPSGVRSWDYVCEEGEDAAAIRAAVYAAILRVTLKVEERPVVTRFWLFGECVFSLVRLKVLGVGGDLFEADARAEARLRVQRFVAWWRRPETDREVRQAALCVRLTLFATKLTAKKDSSADERPAVVRLQTGVVQERTSDVLQDIFRHLHADPVLDIPVVVDRLLLTEMHICIRFGQYSDWPYRMCTMVAAWNPLGFQDAIKSFLDAEETALDAGYGVPVQREALAKGSRSAAIDHLRGSHMQEELFGLFSKLVANSLEVERSHALGKRSETTRGRLRSVGFASRNHIIETHLRGSRQARSRTFYLRRRLRQLKHTSVWSKAWEDCPELAPRPVGRRFGAPASADAARPVRPWDRRRLHAYVEENTESLQRRVQEDRARAKELEKQIATVVPHSAEDWLRWFSVEENEATFRERMDAGRAEFSRRIDGPPLRAAPRVHPQATSIRDFPAWAKKLAHAEDGFYLLKWGPGRVLLLLVASIGYQVGCVEFARDGHNSFTLDVGRRLSDVIAPLTRFVADLALPEATTVHGVTVDAAQVDWPDLRVSITKPVLISMPDRAAVQRKVAALEKADKIGSDPDDEDAESVATDLEESAEECTEEAGPDEGDAPKGAGREADGDSSGPEAAPGDERKKPGTNTVQDQSCLYFTMTRNPAFVDIVYSYHSLWRKPDELGRLNYSKRLRPRRYGGGELGVRRVFIALRAWGLWRTSRGGGGWKERRSCRRKWWQSEVEALRRDLASLGGVDALGPAAGDVRDWAPEIL</sequence>
<feature type="compositionally biased region" description="Acidic residues" evidence="1">
    <location>
        <begin position="1016"/>
        <end position="1045"/>
    </location>
</feature>
<comment type="caution">
    <text evidence="2">The sequence shown here is derived from an EMBL/GenBank/DDBJ whole genome shotgun (WGS) entry which is preliminary data.</text>
</comment>
<proteinExistence type="predicted"/>
<accession>A0ABN9UEC1</accession>
<dbReference type="EMBL" id="CAUYUJ010015711">
    <property type="protein sequence ID" value="CAK0857217.1"/>
    <property type="molecule type" value="Genomic_DNA"/>
</dbReference>
<dbReference type="Proteomes" id="UP001189429">
    <property type="component" value="Unassembled WGS sequence"/>
</dbReference>
<name>A0ABN9UEC1_9DINO</name>
<evidence type="ECO:0000256" key="1">
    <source>
        <dbReference type="SAM" id="MobiDB-lite"/>
    </source>
</evidence>
<organism evidence="2 3">
    <name type="scientific">Prorocentrum cordatum</name>
    <dbReference type="NCBI Taxonomy" id="2364126"/>
    <lineage>
        <taxon>Eukaryota</taxon>
        <taxon>Sar</taxon>
        <taxon>Alveolata</taxon>
        <taxon>Dinophyceae</taxon>
        <taxon>Prorocentrales</taxon>
        <taxon>Prorocentraceae</taxon>
        <taxon>Prorocentrum</taxon>
    </lineage>
</organism>